<dbReference type="STRING" id="1229783.C273_05777"/>
<name>K9AQ87_9STAP</name>
<reference evidence="2 3" key="1">
    <citation type="journal article" date="2013" name="Genome Announc.">
        <title>Genome Sequence of Staphylococcus massiliensis Strain S46, Isolated from the Surface of Healthy Human Skin.</title>
        <authorList>
            <person name="Srivastav R."/>
            <person name="Singh A."/>
            <person name="Jangir P.K."/>
            <person name="Kumari C."/>
            <person name="Muduli S."/>
            <person name="Sharma R."/>
        </authorList>
    </citation>
    <scope>NUCLEOTIDE SEQUENCE [LARGE SCALE GENOMIC DNA]</scope>
    <source>
        <strain evidence="2 3">S46</strain>
    </source>
</reference>
<protein>
    <recommendedName>
        <fullName evidence="1">YdhG-like domain-containing protein</fullName>
    </recommendedName>
</protein>
<dbReference type="RefSeq" id="WP_009383312.1">
    <property type="nucleotide sequence ID" value="NZ_AMSQ01000007.1"/>
</dbReference>
<dbReference type="SUPFAM" id="SSF159888">
    <property type="entry name" value="YdhG-like"/>
    <property type="match status" value="1"/>
</dbReference>
<keyword evidence="3" id="KW-1185">Reference proteome</keyword>
<dbReference type="eggNOG" id="COG5646">
    <property type="taxonomic scope" value="Bacteria"/>
</dbReference>
<evidence type="ECO:0000313" key="3">
    <source>
        <dbReference type="Proteomes" id="UP000009885"/>
    </source>
</evidence>
<dbReference type="InterPro" id="IPR014922">
    <property type="entry name" value="YdhG-like"/>
</dbReference>
<dbReference type="Gene3D" id="3.90.1150.200">
    <property type="match status" value="1"/>
</dbReference>
<evidence type="ECO:0000259" key="1">
    <source>
        <dbReference type="Pfam" id="PF08818"/>
    </source>
</evidence>
<dbReference type="OrthoDB" id="9813231at2"/>
<dbReference type="AlphaFoldDB" id="K9AQ87"/>
<feature type="domain" description="YdhG-like" evidence="1">
    <location>
        <begin position="19"/>
        <end position="133"/>
    </location>
</feature>
<evidence type="ECO:0000313" key="2">
    <source>
        <dbReference type="EMBL" id="EKU48191.1"/>
    </source>
</evidence>
<dbReference type="Proteomes" id="UP000009885">
    <property type="component" value="Unassembled WGS sequence"/>
</dbReference>
<dbReference type="PATRIC" id="fig|1229783.3.peg.1166"/>
<proteinExistence type="predicted"/>
<comment type="caution">
    <text evidence="2">The sequence shown here is derived from an EMBL/GenBank/DDBJ whole genome shotgun (WGS) entry which is preliminary data.</text>
</comment>
<dbReference type="Pfam" id="PF08818">
    <property type="entry name" value="DUF1801"/>
    <property type="match status" value="1"/>
</dbReference>
<gene>
    <name evidence="2" type="ORF">C273_05777</name>
</gene>
<accession>K9AQ87</accession>
<dbReference type="EMBL" id="AMSQ01000007">
    <property type="protein sequence ID" value="EKU48191.1"/>
    <property type="molecule type" value="Genomic_DNA"/>
</dbReference>
<sequence>MTLPSNVNHYIDEIEDKTKQQATRELIEVIHSNLPEGFELGIYYNMPTWYIPFEIYPIGYHCEDNMPLPFLSVAAQKKHIAVYHMGIYGDPELLKWFENEYPKHMTTKLNMGKSCIRFTNSKKVPFELIRILVGKITPEQYIQIYEQRYK</sequence>
<organism evidence="2 3">
    <name type="scientific">Staphylococcus massiliensis S46</name>
    <dbReference type="NCBI Taxonomy" id="1229783"/>
    <lineage>
        <taxon>Bacteria</taxon>
        <taxon>Bacillati</taxon>
        <taxon>Bacillota</taxon>
        <taxon>Bacilli</taxon>
        <taxon>Bacillales</taxon>
        <taxon>Staphylococcaceae</taxon>
        <taxon>Staphylococcus</taxon>
    </lineage>
</organism>